<accession>A0A6A6Y832</accession>
<reference evidence="1 3" key="1">
    <citation type="journal article" date="2020" name="Stud. Mycol.">
        <title>101 Dothideomycetes genomes: a test case for predicting lifestyles and emergence of pathogens.</title>
        <authorList>
            <person name="Haridas S."/>
            <person name="Albert R."/>
            <person name="Binder M."/>
            <person name="Bloem J."/>
            <person name="Labutti K."/>
            <person name="Salamov A."/>
            <person name="Andreopoulos B."/>
            <person name="Baker S."/>
            <person name="Barry K."/>
            <person name="Bills G."/>
            <person name="Bluhm B."/>
            <person name="Cannon C."/>
            <person name="Castanera R."/>
            <person name="Culley D."/>
            <person name="Daum C."/>
            <person name="Ezra D."/>
            <person name="Gonzalez J."/>
            <person name="Henrissat B."/>
            <person name="Kuo A."/>
            <person name="Liang C."/>
            <person name="Lipzen A."/>
            <person name="Lutzoni F."/>
            <person name="Magnuson J."/>
            <person name="Mondo S."/>
            <person name="Nolan M."/>
            <person name="Ohm R."/>
            <person name="Pangilinan J."/>
            <person name="Park H.-J."/>
            <person name="Ramirez L."/>
            <person name="Alfaro M."/>
            <person name="Sun H."/>
            <person name="Tritt A."/>
            <person name="Yoshinaga Y."/>
            <person name="Zwiers L.-H."/>
            <person name="Turgeon B."/>
            <person name="Goodwin S."/>
            <person name="Spatafora J."/>
            <person name="Crous P."/>
            <person name="Grigoriev I."/>
        </authorList>
    </citation>
    <scope>NUCLEOTIDE SEQUENCE</scope>
    <source>
        <strain evidence="1 3">CBS 304.34</strain>
    </source>
</reference>
<evidence type="ECO:0000313" key="3">
    <source>
        <dbReference type="RefSeq" id="XP_033571960.1"/>
    </source>
</evidence>
<protein>
    <submittedName>
        <fullName evidence="1 3">Uncharacterized protein</fullName>
    </submittedName>
</protein>
<dbReference type="RefSeq" id="XP_033571960.1">
    <property type="nucleotide sequence ID" value="XM_033714703.1"/>
</dbReference>
<sequence length="80" mass="8853">SANGTICIIAGGSADLSDYNQLIVVRPNLSYSLVRTDDYKNAVKRILDQCIISGQHYGGYWKRADGLDIETSSSLYRRVP</sequence>
<keyword evidence="2" id="KW-1185">Reference proteome</keyword>
<name>A0A6A6Y832_9PEZI</name>
<dbReference type="EMBL" id="MU003711">
    <property type="protein sequence ID" value="KAF2804996.1"/>
    <property type="molecule type" value="Genomic_DNA"/>
</dbReference>
<dbReference type="AlphaFoldDB" id="A0A6A6Y832"/>
<organism evidence="1">
    <name type="scientific">Mytilinidion resinicola</name>
    <dbReference type="NCBI Taxonomy" id="574789"/>
    <lineage>
        <taxon>Eukaryota</taxon>
        <taxon>Fungi</taxon>
        <taxon>Dikarya</taxon>
        <taxon>Ascomycota</taxon>
        <taxon>Pezizomycotina</taxon>
        <taxon>Dothideomycetes</taxon>
        <taxon>Pleosporomycetidae</taxon>
        <taxon>Mytilinidiales</taxon>
        <taxon>Mytilinidiaceae</taxon>
        <taxon>Mytilinidion</taxon>
    </lineage>
</organism>
<feature type="non-terminal residue" evidence="1">
    <location>
        <position position="1"/>
    </location>
</feature>
<feature type="non-terminal residue" evidence="1">
    <location>
        <position position="80"/>
    </location>
</feature>
<dbReference type="Proteomes" id="UP000504636">
    <property type="component" value="Unplaced"/>
</dbReference>
<evidence type="ECO:0000313" key="2">
    <source>
        <dbReference type="Proteomes" id="UP000504636"/>
    </source>
</evidence>
<reference evidence="3" key="2">
    <citation type="submission" date="2020-04" db="EMBL/GenBank/DDBJ databases">
        <authorList>
            <consortium name="NCBI Genome Project"/>
        </authorList>
    </citation>
    <scope>NUCLEOTIDE SEQUENCE</scope>
    <source>
        <strain evidence="3">CBS 304.34</strain>
    </source>
</reference>
<gene>
    <name evidence="1 3" type="ORF">BDZ99DRAFT_362921</name>
</gene>
<reference evidence="3" key="3">
    <citation type="submission" date="2025-04" db="UniProtKB">
        <authorList>
            <consortium name="RefSeq"/>
        </authorList>
    </citation>
    <scope>IDENTIFICATION</scope>
    <source>
        <strain evidence="3">CBS 304.34</strain>
    </source>
</reference>
<evidence type="ECO:0000313" key="1">
    <source>
        <dbReference type="EMBL" id="KAF2804996.1"/>
    </source>
</evidence>
<proteinExistence type="predicted"/>
<dbReference type="GeneID" id="54455596"/>